<keyword evidence="2" id="KW-0186">Copper</keyword>
<proteinExistence type="inferred from homology"/>
<dbReference type="PANTHER" id="PTHR12151">
    <property type="entry name" value="ELECTRON TRANSPORT PROTIN SCO1/SENC FAMILY MEMBER"/>
    <property type="match status" value="1"/>
</dbReference>
<feature type="binding site" evidence="2">
    <location>
        <position position="601"/>
    </location>
    <ligand>
        <name>Cu cation</name>
        <dbReference type="ChEBI" id="CHEBI:23378"/>
    </ligand>
</feature>
<evidence type="ECO:0000313" key="9">
    <source>
        <dbReference type="Proteomes" id="UP000325113"/>
    </source>
</evidence>
<feature type="region of interest" description="Disordered" evidence="5">
    <location>
        <begin position="466"/>
        <end position="521"/>
    </location>
</feature>
<organism evidence="7 9">
    <name type="scientific">Cafeteria roenbergensis</name>
    <name type="common">Marine flagellate</name>
    <dbReference type="NCBI Taxonomy" id="33653"/>
    <lineage>
        <taxon>Eukaryota</taxon>
        <taxon>Sar</taxon>
        <taxon>Stramenopiles</taxon>
        <taxon>Bigyra</taxon>
        <taxon>Opalozoa</taxon>
        <taxon>Bicosoecida</taxon>
        <taxon>Cafeteriaceae</taxon>
        <taxon>Cafeteria</taxon>
    </lineage>
</organism>
<evidence type="ECO:0000256" key="1">
    <source>
        <dbReference type="ARBA" id="ARBA00010996"/>
    </source>
</evidence>
<evidence type="ECO:0000256" key="3">
    <source>
        <dbReference type="PIRSR" id="PIRSR603782-2"/>
    </source>
</evidence>
<dbReference type="InterPro" id="IPR003782">
    <property type="entry name" value="SCO1/SenC"/>
</dbReference>
<dbReference type="AlphaFoldDB" id="A0A5A8DU75"/>
<dbReference type="FunFam" id="3.40.30.10:FF:000013">
    <property type="entry name" value="Blast:Protein SCO1 homolog, mitochondrial"/>
    <property type="match status" value="1"/>
</dbReference>
<accession>A0A5A8DU75</accession>
<dbReference type="InterPro" id="IPR036249">
    <property type="entry name" value="Thioredoxin-like_sf"/>
</dbReference>
<dbReference type="GO" id="GO:0033617">
    <property type="term" value="P:mitochondrial respiratory chain complex IV assembly"/>
    <property type="evidence" value="ECO:0007669"/>
    <property type="project" value="TreeGrafter"/>
</dbReference>
<feature type="coiled-coil region" evidence="4">
    <location>
        <begin position="178"/>
        <end position="215"/>
    </location>
</feature>
<evidence type="ECO:0000256" key="5">
    <source>
        <dbReference type="SAM" id="MobiDB-lite"/>
    </source>
</evidence>
<feature type="binding site" evidence="2">
    <location>
        <position position="693"/>
    </location>
    <ligand>
        <name>Cu cation</name>
        <dbReference type="ChEBI" id="CHEBI:23378"/>
    </ligand>
</feature>
<comment type="caution">
    <text evidence="7">The sequence shown here is derived from an EMBL/GenBank/DDBJ whole genome shotgun (WGS) entry which is preliminary data.</text>
</comment>
<dbReference type="Pfam" id="PF02630">
    <property type="entry name" value="SCO1-SenC"/>
    <property type="match status" value="1"/>
</dbReference>
<keyword evidence="2" id="KW-0479">Metal-binding</keyword>
<keyword evidence="4" id="KW-0175">Coiled coil</keyword>
<dbReference type="Proteomes" id="UP000325113">
    <property type="component" value="Unassembled WGS sequence"/>
</dbReference>
<dbReference type="Proteomes" id="UP000324907">
    <property type="component" value="Unassembled WGS sequence"/>
</dbReference>
<evidence type="ECO:0000313" key="7">
    <source>
        <dbReference type="EMBL" id="KAA0168966.1"/>
    </source>
</evidence>
<evidence type="ECO:0000256" key="2">
    <source>
        <dbReference type="PIRSR" id="PIRSR603782-1"/>
    </source>
</evidence>
<feature type="compositionally biased region" description="Low complexity" evidence="5">
    <location>
        <begin position="483"/>
        <end position="506"/>
    </location>
</feature>
<dbReference type="PANTHER" id="PTHR12151:SF5">
    <property type="entry name" value="AT19154P"/>
    <property type="match status" value="1"/>
</dbReference>
<dbReference type="EMBL" id="VLTM01000001">
    <property type="protein sequence ID" value="KAA0168966.1"/>
    <property type="molecule type" value="Genomic_DNA"/>
</dbReference>
<gene>
    <name evidence="6" type="ORF">FNF28_07300</name>
    <name evidence="7" type="ORF">FNF31_00127</name>
</gene>
<feature type="region of interest" description="Disordered" evidence="5">
    <location>
        <begin position="275"/>
        <end position="308"/>
    </location>
</feature>
<name>A0A5A8DU75_CAFRO</name>
<evidence type="ECO:0000256" key="4">
    <source>
        <dbReference type="SAM" id="Coils"/>
    </source>
</evidence>
<comment type="similarity">
    <text evidence="1">Belongs to the SCO1/2 family.</text>
</comment>
<dbReference type="SUPFAM" id="SSF52833">
    <property type="entry name" value="Thioredoxin-like"/>
    <property type="match status" value="1"/>
</dbReference>
<sequence length="767" mass="78903">MAAALLAGAVAAMGEACEAVREASQVEMAAVERPSVFSVRLGTSDEAAAIKVHASKHAMGGYANSRRFVSRLAATAASVGIGSELGETSGSATSAGGASSADRLPESLAGKVRAVRAALQQAAILASAHGLDRGPVSTASAAAAGVTAGLREAHASLAPYATADAASVTVASRVEAARADLSAHRTASEAEAEALERAASQARELLDEARAVLAARKAEAQDAAAGDVEALADAARRRRGEALEQAAVVTEALERASEALRDARSLMRGRAPAAGAAAGSAGAGASGKRPRLAAGSRAGEGPASSKALAERDQLRAEAGALAAMLAASKGGGAAEAKAREEKKLRVEAETDAAAAAAAEAEGKQLEETAAWFASRVACVVDAAAASGGQRAVLLRVLREAGGELAHEDLSSLACAAGLEEREVTRQVYQLAASRFVSMDRVDGGMVIRALVIAAAVARRAAPAAERRLASSKSGGGTKKAAAKAEPAAKPATAAADAASSEASSAAGPGGAGPTAKVSQASNRGPVSWPSLMLLLGVGVGVLGYFQYERQRRKAIAGRKTTGTGRPLLGGPYSLVDHHGRPFGSKDLEGQYSLLYFGFTYCPDICPNELVKMGQVIDMLDKQKDLPAVQPVLISVDPHRDTVAQMRAYVEDFHPRMVGLTGTPDQVGRAAKAFRVFFQEVDREEDDDDYVVDHSIVMYLMDPQGKLVDFFPQLVEPQEISERIAGHIRSELGLDRWDPAGLFARMFGGGKATSTRAKVPLAAAPKDE</sequence>
<dbReference type="EMBL" id="VLTL01000237">
    <property type="protein sequence ID" value="KAA0150032.1"/>
    <property type="molecule type" value="Genomic_DNA"/>
</dbReference>
<dbReference type="Gene3D" id="3.40.30.10">
    <property type="entry name" value="Glutaredoxin"/>
    <property type="match status" value="1"/>
</dbReference>
<feature type="binding site" evidence="2">
    <location>
        <position position="605"/>
    </location>
    <ligand>
        <name>Cu cation</name>
        <dbReference type="ChEBI" id="CHEBI:23378"/>
    </ligand>
</feature>
<keyword evidence="3" id="KW-1015">Disulfide bond</keyword>
<protein>
    <recommendedName>
        <fullName evidence="10">Thioredoxin domain-containing protein</fullName>
    </recommendedName>
</protein>
<evidence type="ECO:0000313" key="6">
    <source>
        <dbReference type="EMBL" id="KAA0150032.1"/>
    </source>
</evidence>
<evidence type="ECO:0000313" key="8">
    <source>
        <dbReference type="Proteomes" id="UP000324907"/>
    </source>
</evidence>
<evidence type="ECO:0008006" key="10">
    <source>
        <dbReference type="Google" id="ProtNLM"/>
    </source>
</evidence>
<feature type="disulfide bond" description="Redox-active" evidence="3">
    <location>
        <begin position="601"/>
        <end position="605"/>
    </location>
</feature>
<dbReference type="GO" id="GO:0046872">
    <property type="term" value="F:metal ion binding"/>
    <property type="evidence" value="ECO:0007669"/>
    <property type="project" value="UniProtKB-KW"/>
</dbReference>
<dbReference type="GO" id="GO:0005739">
    <property type="term" value="C:mitochondrion"/>
    <property type="evidence" value="ECO:0007669"/>
    <property type="project" value="GOC"/>
</dbReference>
<reference evidence="8 9" key="1">
    <citation type="submission" date="2019-07" db="EMBL/GenBank/DDBJ databases">
        <title>Genomes of Cafeteria roenbergensis.</title>
        <authorList>
            <person name="Fischer M.G."/>
            <person name="Hackl T."/>
            <person name="Roman M."/>
        </authorList>
    </citation>
    <scope>NUCLEOTIDE SEQUENCE [LARGE SCALE GENOMIC DNA]</scope>
    <source>
        <strain evidence="7 9">Cflag</strain>
        <strain evidence="6 8">RCC970-E3</strain>
    </source>
</reference>
<dbReference type="CDD" id="cd02968">
    <property type="entry name" value="SCO"/>
    <property type="match status" value="1"/>
</dbReference>